<dbReference type="Pfam" id="PF05656">
    <property type="entry name" value="DUF805"/>
    <property type="match status" value="1"/>
</dbReference>
<sequence length="113" mass="13037">MEYFTDAFKKYAEFSGRASRKDYWMFVLIYVLIYVGLFVIDSVLYTAWLAPIFSLVVLIPSISITTRRLHDTSRSGWWQLIYLIPLIGAIVMLIFLCEASHSDNKYGAALVLE</sequence>
<evidence type="ECO:0000313" key="3">
    <source>
        <dbReference type="Proteomes" id="UP001557485"/>
    </source>
</evidence>
<organism evidence="2 3">
    <name type="scientific">Zhongshania guokunii</name>
    <dbReference type="NCBI Taxonomy" id="641783"/>
    <lineage>
        <taxon>Bacteria</taxon>
        <taxon>Pseudomonadati</taxon>
        <taxon>Pseudomonadota</taxon>
        <taxon>Gammaproteobacteria</taxon>
        <taxon>Cellvibrionales</taxon>
        <taxon>Spongiibacteraceae</taxon>
        <taxon>Zhongshania</taxon>
    </lineage>
</organism>
<evidence type="ECO:0000313" key="2">
    <source>
        <dbReference type="EMBL" id="MEX1669883.1"/>
    </source>
</evidence>
<feature type="transmembrane region" description="Helical" evidence="1">
    <location>
        <begin position="77"/>
        <end position="96"/>
    </location>
</feature>
<keyword evidence="1" id="KW-0812">Transmembrane</keyword>
<dbReference type="EMBL" id="JBFRYA010000011">
    <property type="protein sequence ID" value="MEX1669883.1"/>
    <property type="molecule type" value="Genomic_DNA"/>
</dbReference>
<dbReference type="InterPro" id="IPR008523">
    <property type="entry name" value="DUF805"/>
</dbReference>
<dbReference type="PANTHER" id="PTHR34980:SF2">
    <property type="entry name" value="INNER MEMBRANE PROTEIN YHAH-RELATED"/>
    <property type="match status" value="1"/>
</dbReference>
<name>A0ABV3U9T6_9GAMM</name>
<evidence type="ECO:0000256" key="1">
    <source>
        <dbReference type="SAM" id="Phobius"/>
    </source>
</evidence>
<dbReference type="RefSeq" id="WP_368382256.1">
    <property type="nucleotide sequence ID" value="NZ_JBFRYA010000011.1"/>
</dbReference>
<gene>
    <name evidence="2" type="ORF">AB4876_13260</name>
</gene>
<keyword evidence="1" id="KW-1133">Transmembrane helix</keyword>
<protein>
    <submittedName>
        <fullName evidence="2">DUF805 domain-containing protein</fullName>
    </submittedName>
</protein>
<feature type="transmembrane region" description="Helical" evidence="1">
    <location>
        <begin position="23"/>
        <end position="40"/>
    </location>
</feature>
<keyword evidence="1" id="KW-0472">Membrane</keyword>
<dbReference type="Proteomes" id="UP001557485">
    <property type="component" value="Unassembled WGS sequence"/>
</dbReference>
<keyword evidence="3" id="KW-1185">Reference proteome</keyword>
<reference evidence="2 3" key="1">
    <citation type="journal article" date="2011" name="Int. J. Syst. Evol. Microbiol.">
        <title>Zhongshania antarctica gen. nov., sp. nov. and Zhongshania guokunii sp. nov., gammaproteobacteria respectively isolated from coastal attached (fast) ice and surface seawater of the Antarctic.</title>
        <authorList>
            <person name="Li H.J."/>
            <person name="Zhang X.Y."/>
            <person name="Chen C.X."/>
            <person name="Zhang Y.J."/>
            <person name="Gao Z.M."/>
            <person name="Yu Y."/>
            <person name="Chen X.L."/>
            <person name="Chen B."/>
            <person name="Zhang Y.Z."/>
        </authorList>
    </citation>
    <scope>NUCLEOTIDE SEQUENCE [LARGE SCALE GENOMIC DNA]</scope>
    <source>
        <strain evidence="2 3">ZS6-22T</strain>
    </source>
</reference>
<proteinExistence type="predicted"/>
<dbReference type="PANTHER" id="PTHR34980">
    <property type="entry name" value="INNER MEMBRANE PROTEIN-RELATED-RELATED"/>
    <property type="match status" value="1"/>
</dbReference>
<comment type="caution">
    <text evidence="2">The sequence shown here is derived from an EMBL/GenBank/DDBJ whole genome shotgun (WGS) entry which is preliminary data.</text>
</comment>
<feature type="transmembrane region" description="Helical" evidence="1">
    <location>
        <begin position="46"/>
        <end position="65"/>
    </location>
</feature>
<accession>A0ABV3U9T6</accession>